<accession>A0A7L0SB55</accession>
<proteinExistence type="predicted"/>
<dbReference type="InterPro" id="IPR001590">
    <property type="entry name" value="Peptidase_M12B"/>
</dbReference>
<dbReference type="PROSITE" id="PS50215">
    <property type="entry name" value="ADAM_MEPRO"/>
    <property type="match status" value="1"/>
</dbReference>
<evidence type="ECO:0000313" key="4">
    <source>
        <dbReference type="Proteomes" id="UP000591073"/>
    </source>
</evidence>
<protein>
    <submittedName>
        <fullName evidence="3">ADA33 protein</fullName>
    </submittedName>
</protein>
<organism evidence="3 4">
    <name type="scientific">Glaucidium brasilianum</name>
    <name type="common">Ferruginous pygmy-owl</name>
    <dbReference type="NCBI Taxonomy" id="78217"/>
    <lineage>
        <taxon>Eukaryota</taxon>
        <taxon>Metazoa</taxon>
        <taxon>Chordata</taxon>
        <taxon>Craniata</taxon>
        <taxon>Vertebrata</taxon>
        <taxon>Euteleostomi</taxon>
        <taxon>Archelosauria</taxon>
        <taxon>Archosauria</taxon>
        <taxon>Dinosauria</taxon>
        <taxon>Saurischia</taxon>
        <taxon>Theropoda</taxon>
        <taxon>Coelurosauria</taxon>
        <taxon>Aves</taxon>
        <taxon>Neognathae</taxon>
        <taxon>Neoaves</taxon>
        <taxon>Telluraves</taxon>
        <taxon>Strigiformes</taxon>
        <taxon>Strigidae</taxon>
        <taxon>Glaucidium</taxon>
    </lineage>
</organism>
<name>A0A7L0SB55_GLABR</name>
<reference evidence="3 4" key="1">
    <citation type="submission" date="2019-09" db="EMBL/GenBank/DDBJ databases">
        <title>Bird 10,000 Genomes (B10K) Project - Family phase.</title>
        <authorList>
            <person name="Zhang G."/>
        </authorList>
    </citation>
    <scope>NUCLEOTIDE SEQUENCE [LARGE SCALE GENOMIC DNA]</scope>
    <source>
        <strain evidence="3">B10K-DU-008-63</strain>
    </source>
</reference>
<evidence type="ECO:0000256" key="1">
    <source>
        <dbReference type="PROSITE-ProRule" id="PRU00276"/>
    </source>
</evidence>
<dbReference type="PANTHER" id="PTHR11905:SF38">
    <property type="entry name" value="DISINTEGRIN AND METALLOPROTEINASE DOMAIN-CONTAINING PROTEIN 33"/>
    <property type="match status" value="1"/>
</dbReference>
<dbReference type="Pfam" id="PF01421">
    <property type="entry name" value="Reprolysin"/>
    <property type="match status" value="1"/>
</dbReference>
<dbReference type="OrthoDB" id="5951731at2759"/>
<evidence type="ECO:0000313" key="3">
    <source>
        <dbReference type="EMBL" id="NXL39704.1"/>
    </source>
</evidence>
<dbReference type="GO" id="GO:0004222">
    <property type="term" value="F:metalloendopeptidase activity"/>
    <property type="evidence" value="ECO:0007669"/>
    <property type="project" value="InterPro"/>
</dbReference>
<dbReference type="EMBL" id="VXAP01001152">
    <property type="protein sequence ID" value="NXL39704.1"/>
    <property type="molecule type" value="Genomic_DNA"/>
</dbReference>
<gene>
    <name evidence="3" type="primary">Adam33</name>
    <name evidence="3" type="ORF">GLABRA_R14640</name>
</gene>
<evidence type="ECO:0000259" key="2">
    <source>
        <dbReference type="PROSITE" id="PS50215"/>
    </source>
</evidence>
<sequence length="85" mass="9587">LLAPGYTETHYTTDGKPVTVTPNHTVGSGGRTLASVLQAKRDAWRTMKYMELFIVADHTLYRNQNLNLGHTKQRIVEIANYVDKV</sequence>
<feature type="domain" description="Peptidase M12B" evidence="2">
    <location>
        <begin position="48"/>
        <end position="85"/>
    </location>
</feature>
<dbReference type="Proteomes" id="UP000591073">
    <property type="component" value="Unassembled WGS sequence"/>
</dbReference>
<feature type="non-terminal residue" evidence="3">
    <location>
        <position position="85"/>
    </location>
</feature>
<dbReference type="Gene3D" id="3.40.390.10">
    <property type="entry name" value="Collagenase (Catalytic Domain)"/>
    <property type="match status" value="1"/>
</dbReference>
<dbReference type="GO" id="GO:0006508">
    <property type="term" value="P:proteolysis"/>
    <property type="evidence" value="ECO:0007669"/>
    <property type="project" value="InterPro"/>
</dbReference>
<keyword evidence="4" id="KW-1185">Reference proteome</keyword>
<dbReference type="SUPFAM" id="SSF55486">
    <property type="entry name" value="Metalloproteases ('zincins'), catalytic domain"/>
    <property type="match status" value="1"/>
</dbReference>
<comment type="caution">
    <text evidence="3">The sequence shown here is derived from an EMBL/GenBank/DDBJ whole genome shotgun (WGS) entry which is preliminary data.</text>
</comment>
<feature type="non-terminal residue" evidence="3">
    <location>
        <position position="1"/>
    </location>
</feature>
<dbReference type="InterPro" id="IPR024079">
    <property type="entry name" value="MetalloPept_cat_dom_sf"/>
</dbReference>
<dbReference type="PANTHER" id="PTHR11905">
    <property type="entry name" value="ADAM A DISINTEGRIN AND METALLOPROTEASE DOMAIN"/>
    <property type="match status" value="1"/>
</dbReference>
<dbReference type="AlphaFoldDB" id="A0A7L0SB55"/>
<comment type="caution">
    <text evidence="1">Lacks conserved residue(s) required for the propagation of feature annotation.</text>
</comment>